<dbReference type="EMBL" id="FMXO01000017">
    <property type="protein sequence ID" value="SDB54990.1"/>
    <property type="molecule type" value="Genomic_DNA"/>
</dbReference>
<evidence type="ECO:0000259" key="1">
    <source>
        <dbReference type="SMART" id="SM01321"/>
    </source>
</evidence>
<dbReference type="InterPro" id="IPR036515">
    <property type="entry name" value="Transposase_17_sf"/>
</dbReference>
<evidence type="ECO:0000313" key="3">
    <source>
        <dbReference type="Proteomes" id="UP000198771"/>
    </source>
</evidence>
<reference evidence="2 3" key="1">
    <citation type="submission" date="2016-10" db="EMBL/GenBank/DDBJ databases">
        <authorList>
            <person name="de Groot N.N."/>
        </authorList>
    </citation>
    <scope>NUCLEOTIDE SEQUENCE [LARGE SCALE GENOMIC DNA]</scope>
    <source>
        <strain evidence="2 3">ASO4-2</strain>
    </source>
</reference>
<dbReference type="GO" id="GO:0004803">
    <property type="term" value="F:transposase activity"/>
    <property type="evidence" value="ECO:0007669"/>
    <property type="project" value="InterPro"/>
</dbReference>
<gene>
    <name evidence="2" type="ORF">SAMN05660653_02731</name>
</gene>
<dbReference type="Pfam" id="PF01797">
    <property type="entry name" value="Y1_Tnp"/>
    <property type="match status" value="1"/>
</dbReference>
<dbReference type="SMART" id="SM01321">
    <property type="entry name" value="Y1_Tnp"/>
    <property type="match status" value="1"/>
</dbReference>
<dbReference type="Proteomes" id="UP000198771">
    <property type="component" value="Unassembled WGS sequence"/>
</dbReference>
<dbReference type="OrthoDB" id="5417118at2"/>
<dbReference type="RefSeq" id="WP_092122968.1">
    <property type="nucleotide sequence ID" value="NZ_FMXO01000017.1"/>
</dbReference>
<dbReference type="PANTHER" id="PTHR34322:SF2">
    <property type="entry name" value="TRANSPOSASE IS200-LIKE DOMAIN-CONTAINING PROTEIN"/>
    <property type="match status" value="1"/>
</dbReference>
<evidence type="ECO:0000313" key="2">
    <source>
        <dbReference type="EMBL" id="SDB54990.1"/>
    </source>
</evidence>
<accession>A0A1G6ECD6</accession>
<feature type="domain" description="Transposase IS200-like" evidence="1">
    <location>
        <begin position="9"/>
        <end position="125"/>
    </location>
</feature>
<dbReference type="AlphaFoldDB" id="A0A1G6ECD6"/>
<dbReference type="PANTHER" id="PTHR34322">
    <property type="entry name" value="TRANSPOSASE, Y1_TNP DOMAIN-CONTAINING"/>
    <property type="match status" value="1"/>
</dbReference>
<organism evidence="2 3">
    <name type="scientific">Desulfonatronum thiosulfatophilum</name>
    <dbReference type="NCBI Taxonomy" id="617002"/>
    <lineage>
        <taxon>Bacteria</taxon>
        <taxon>Pseudomonadati</taxon>
        <taxon>Thermodesulfobacteriota</taxon>
        <taxon>Desulfovibrionia</taxon>
        <taxon>Desulfovibrionales</taxon>
        <taxon>Desulfonatronaceae</taxon>
        <taxon>Desulfonatronum</taxon>
    </lineage>
</organism>
<dbReference type="InterPro" id="IPR002686">
    <property type="entry name" value="Transposase_17"/>
</dbReference>
<proteinExistence type="predicted"/>
<dbReference type="GO" id="GO:0003677">
    <property type="term" value="F:DNA binding"/>
    <property type="evidence" value="ECO:0007669"/>
    <property type="project" value="InterPro"/>
</dbReference>
<protein>
    <submittedName>
        <fullName evidence="2">Putative transposase</fullName>
    </submittedName>
</protein>
<keyword evidence="3" id="KW-1185">Reference proteome</keyword>
<name>A0A1G6ECD6_9BACT</name>
<dbReference type="SUPFAM" id="SSF143422">
    <property type="entry name" value="Transposase IS200-like"/>
    <property type="match status" value="1"/>
</dbReference>
<dbReference type="Gene3D" id="3.30.70.1290">
    <property type="entry name" value="Transposase IS200-like"/>
    <property type="match status" value="1"/>
</dbReference>
<dbReference type="GO" id="GO:0006313">
    <property type="term" value="P:DNA transposition"/>
    <property type="evidence" value="ECO:0007669"/>
    <property type="project" value="InterPro"/>
</dbReference>
<sequence length="254" mass="29997">MGYPLRYFVPGHVWHITHRCHNRDFLLEYAWYRDLWVKWLQEGRDRYNVSILNFTVTSNHIHLLVLGQEDRDAIPRMMQLVASRVGATFNKRRGRKGAFWEKRYHATAIETDEYLARCSLYVDLNMNRAGAVDHPKDWKHSGYHEITQPKQRYRLIAVKELARLMGMPDGFDFREHYSGWIDNAIRKGNLSRNEIWSVELAVGSQSFVDMLRLKMGAMPRNKKSTATVHEGFHDYGMIDGENMLEWEIYNPSDF</sequence>
<dbReference type="STRING" id="617002.SAMN05660653_02731"/>